<keyword evidence="3 4" id="KW-0378">Hydrolase</keyword>
<evidence type="ECO:0000313" key="7">
    <source>
        <dbReference type="Proteomes" id="UP000092498"/>
    </source>
</evidence>
<dbReference type="PANTHER" id="PTHR11559">
    <property type="entry name" value="CARBOXYLESTERASE"/>
    <property type="match status" value="1"/>
</dbReference>
<dbReference type="InterPro" id="IPR019826">
    <property type="entry name" value="Carboxylesterase_B_AS"/>
</dbReference>
<evidence type="ECO:0000256" key="1">
    <source>
        <dbReference type="ARBA" id="ARBA00005964"/>
    </source>
</evidence>
<dbReference type="EC" id="3.1.1.-" evidence="4"/>
<dbReference type="GO" id="GO:0016787">
    <property type="term" value="F:hydrolase activity"/>
    <property type="evidence" value="ECO:0007669"/>
    <property type="project" value="UniProtKB-KW"/>
</dbReference>
<dbReference type="OrthoDB" id="9775851at2"/>
<dbReference type="SUPFAM" id="SSF53474">
    <property type="entry name" value="alpha/beta-Hydrolases"/>
    <property type="match status" value="1"/>
</dbReference>
<dbReference type="KEGG" id="cbot:ATE48_18475"/>
<proteinExistence type="inferred from homology"/>
<dbReference type="Proteomes" id="UP000092498">
    <property type="component" value="Chromosome"/>
</dbReference>
<gene>
    <name evidence="6" type="ORF">ATE48_18475</name>
</gene>
<dbReference type="PROSITE" id="PS00941">
    <property type="entry name" value="CARBOXYLESTERASE_B_2"/>
    <property type="match status" value="1"/>
</dbReference>
<feature type="domain" description="Carboxylesterase type B" evidence="5">
    <location>
        <begin position="27"/>
        <end position="472"/>
    </location>
</feature>
<feature type="chain" id="PRO_5008446046" description="Carboxylic ester hydrolase" evidence="4">
    <location>
        <begin position="25"/>
        <end position="509"/>
    </location>
</feature>
<evidence type="ECO:0000256" key="3">
    <source>
        <dbReference type="ARBA" id="ARBA00022801"/>
    </source>
</evidence>
<dbReference type="PROSITE" id="PS00122">
    <property type="entry name" value="CARBOXYLESTERASE_B_1"/>
    <property type="match status" value="1"/>
</dbReference>
<dbReference type="InterPro" id="IPR002168">
    <property type="entry name" value="Lipase_GDXG_HIS_AS"/>
</dbReference>
<evidence type="ECO:0000256" key="4">
    <source>
        <dbReference type="RuleBase" id="RU361235"/>
    </source>
</evidence>
<evidence type="ECO:0000259" key="5">
    <source>
        <dbReference type="Pfam" id="PF00135"/>
    </source>
</evidence>
<dbReference type="InterPro" id="IPR019819">
    <property type="entry name" value="Carboxylesterase_B_CS"/>
</dbReference>
<keyword evidence="7" id="KW-1185">Reference proteome</keyword>
<dbReference type="InterPro" id="IPR002018">
    <property type="entry name" value="CarbesteraseB"/>
</dbReference>
<dbReference type="InterPro" id="IPR050309">
    <property type="entry name" value="Type-B_Carboxylest/Lipase"/>
</dbReference>
<name>A0A1B1ANP8_9PROT</name>
<protein>
    <recommendedName>
        <fullName evidence="4">Carboxylic ester hydrolase</fullName>
        <ecNumber evidence="4">3.1.1.-</ecNumber>
    </recommendedName>
</protein>
<evidence type="ECO:0000256" key="2">
    <source>
        <dbReference type="ARBA" id="ARBA00010515"/>
    </source>
</evidence>
<dbReference type="InterPro" id="IPR029058">
    <property type="entry name" value="AB_hydrolase_fold"/>
</dbReference>
<dbReference type="EMBL" id="CP013244">
    <property type="protein sequence ID" value="ANP48155.1"/>
    <property type="molecule type" value="Genomic_DNA"/>
</dbReference>
<comment type="similarity">
    <text evidence="1 4">Belongs to the type-B carboxylesterase/lipase family.</text>
</comment>
<sequence>MNTIDRRLVIGAGLALATPSSASAQETPVARTSHGRVRGMRTGDTLTFKGIRYGAPTQRFQPPSAPRPWRGIRDALAYGPACPQRGLDSEQQSEDCLFLNVWTPSLSGARPVMVYIHGGAYNTGSGSSALTDGARLCAHGDVVVVTLNHRINAFGYCYLAAHGFADSGNVGQLDLILALEWVRDNIGRFGGDPSCVTVFGQSGGGAKIATLMAMPAARGLFHRAATMSGQQVTASGPLNAARRTAAYLEGLGLAAANARTLVAITAAQLVAALQTPDPVLGFGSVYFGPVLDERHLSRHPFYPDAAPQSLHVPMLIGNTHDETRGFVGADRAIFNLSWDDVPRRLATAMRVDVLPEEVVRVYRRLYPNYSPSEVYFAASTAARSWRGALIELEGRAHAGAPAFAYQLDWRSPAEGGIFGAPHTLDIPLVFGNLEASDYIGERTADGEAMSRTMMDTFIRFARTGEPGWAPYTLPQRATMIFNQRSNIQNDPRRAEREFFARIPYVQPGA</sequence>
<organism evidence="6 7">
    <name type="scientific">Candidatus Viadribacter manganicus</name>
    <dbReference type="NCBI Taxonomy" id="1759059"/>
    <lineage>
        <taxon>Bacteria</taxon>
        <taxon>Pseudomonadati</taxon>
        <taxon>Pseudomonadota</taxon>
        <taxon>Alphaproteobacteria</taxon>
        <taxon>Hyphomonadales</taxon>
        <taxon>Hyphomonadaceae</taxon>
        <taxon>Candidatus Viadribacter</taxon>
    </lineage>
</organism>
<reference evidence="6 7" key="1">
    <citation type="submission" date="2015-11" db="EMBL/GenBank/DDBJ databases">
        <title>Whole-Genome Sequence of Candidatus Oderbacter manganicum from the National Park Lower Oder Valley, Germany.</title>
        <authorList>
            <person name="Braun B."/>
            <person name="Liere K."/>
            <person name="Szewzyk U."/>
        </authorList>
    </citation>
    <scope>NUCLEOTIDE SEQUENCE [LARGE SCALE GENOMIC DNA]</scope>
    <source>
        <strain evidence="6 7">OTSz_A_272</strain>
    </source>
</reference>
<dbReference type="AlphaFoldDB" id="A0A1B1ANP8"/>
<keyword evidence="4" id="KW-0732">Signal</keyword>
<evidence type="ECO:0000313" key="6">
    <source>
        <dbReference type="EMBL" id="ANP48155.1"/>
    </source>
</evidence>
<accession>A0A1B1ANP8</accession>
<dbReference type="STRING" id="1759059.ATE48_18475"/>
<comment type="similarity">
    <text evidence="2">Belongs to the 'GDXG' lipolytic enzyme family.</text>
</comment>
<dbReference type="PROSITE" id="PS01173">
    <property type="entry name" value="LIPASE_GDXG_HIS"/>
    <property type="match status" value="1"/>
</dbReference>
<dbReference type="InParanoid" id="A0A1B1ANP8"/>
<dbReference type="Pfam" id="PF00135">
    <property type="entry name" value="COesterase"/>
    <property type="match status" value="1"/>
</dbReference>
<dbReference type="RefSeq" id="WP_066775390.1">
    <property type="nucleotide sequence ID" value="NZ_CP013244.1"/>
</dbReference>
<feature type="signal peptide" evidence="4">
    <location>
        <begin position="1"/>
        <end position="24"/>
    </location>
</feature>
<dbReference type="Gene3D" id="3.40.50.1820">
    <property type="entry name" value="alpha/beta hydrolase"/>
    <property type="match status" value="1"/>
</dbReference>